<dbReference type="InParanoid" id="A0A165BIV9"/>
<evidence type="ECO:0000313" key="1">
    <source>
        <dbReference type="EMBL" id="KZV80732.1"/>
    </source>
</evidence>
<dbReference type="Proteomes" id="UP000077266">
    <property type="component" value="Unassembled WGS sequence"/>
</dbReference>
<keyword evidence="2" id="KW-1185">Reference proteome</keyword>
<dbReference type="EMBL" id="KV426455">
    <property type="protein sequence ID" value="KZV80732.1"/>
    <property type="molecule type" value="Genomic_DNA"/>
</dbReference>
<reference evidence="1 2" key="1">
    <citation type="journal article" date="2016" name="Mol. Biol. Evol.">
        <title>Comparative Genomics of Early-Diverging Mushroom-Forming Fungi Provides Insights into the Origins of Lignocellulose Decay Capabilities.</title>
        <authorList>
            <person name="Nagy L.G."/>
            <person name="Riley R."/>
            <person name="Tritt A."/>
            <person name="Adam C."/>
            <person name="Daum C."/>
            <person name="Floudas D."/>
            <person name="Sun H."/>
            <person name="Yadav J.S."/>
            <person name="Pangilinan J."/>
            <person name="Larsson K.H."/>
            <person name="Matsuura K."/>
            <person name="Barry K."/>
            <person name="Labutti K."/>
            <person name="Kuo R."/>
            <person name="Ohm R.A."/>
            <person name="Bhattacharya S.S."/>
            <person name="Shirouzu T."/>
            <person name="Yoshinaga Y."/>
            <person name="Martin F.M."/>
            <person name="Grigoriev I.V."/>
            <person name="Hibbett D.S."/>
        </authorList>
    </citation>
    <scope>NUCLEOTIDE SEQUENCE [LARGE SCALE GENOMIC DNA]</scope>
    <source>
        <strain evidence="1 2">HHB12029</strain>
    </source>
</reference>
<organism evidence="1 2">
    <name type="scientific">Exidia glandulosa HHB12029</name>
    <dbReference type="NCBI Taxonomy" id="1314781"/>
    <lineage>
        <taxon>Eukaryota</taxon>
        <taxon>Fungi</taxon>
        <taxon>Dikarya</taxon>
        <taxon>Basidiomycota</taxon>
        <taxon>Agaricomycotina</taxon>
        <taxon>Agaricomycetes</taxon>
        <taxon>Auriculariales</taxon>
        <taxon>Exidiaceae</taxon>
        <taxon>Exidia</taxon>
    </lineage>
</organism>
<proteinExistence type="predicted"/>
<evidence type="ECO:0000313" key="2">
    <source>
        <dbReference type="Proteomes" id="UP000077266"/>
    </source>
</evidence>
<dbReference type="AlphaFoldDB" id="A0A165BIV9"/>
<sequence>MKRMATRWTDERRGILYEWCAWSGEPRWSTSCHEISHDLPPVQYSIAIHRADSRASESERGHRAERKAYLASLSGRGRNIYSIGLES</sequence>
<protein>
    <submittedName>
        <fullName evidence="1">Uncharacterized protein</fullName>
    </submittedName>
</protein>
<gene>
    <name evidence="1" type="ORF">EXIGLDRAFT_406274</name>
</gene>
<accession>A0A165BIV9</accession>
<name>A0A165BIV9_EXIGL</name>